<organism evidence="1 2">
    <name type="scientific">Puccinia striiformis f. sp. tritici PST-78</name>
    <dbReference type="NCBI Taxonomy" id="1165861"/>
    <lineage>
        <taxon>Eukaryota</taxon>
        <taxon>Fungi</taxon>
        <taxon>Dikarya</taxon>
        <taxon>Basidiomycota</taxon>
        <taxon>Pucciniomycotina</taxon>
        <taxon>Pucciniomycetes</taxon>
        <taxon>Pucciniales</taxon>
        <taxon>Pucciniaceae</taxon>
        <taxon>Puccinia</taxon>
    </lineage>
</organism>
<sequence>MATKLTNVIIEQKELYLKSATFSSEDEFDRILAGVNNLSQKPVGLDYWMSMPATGQPIADTLKTPDPGHRTQMLVTKINIKTVGFIHF</sequence>
<reference evidence="2" key="1">
    <citation type="submission" date="2014-03" db="EMBL/GenBank/DDBJ databases">
        <title>The Genome Sequence of Puccinia striiformis f. sp. tritici PST-78.</title>
        <authorList>
            <consortium name="The Broad Institute Genome Sequencing Platform"/>
            <person name="Cuomo C."/>
            <person name="Hulbert S."/>
            <person name="Chen X."/>
            <person name="Walker B."/>
            <person name="Young S.K."/>
            <person name="Zeng Q."/>
            <person name="Gargeya S."/>
            <person name="Fitzgerald M."/>
            <person name="Haas B."/>
            <person name="Abouelleil A."/>
            <person name="Alvarado L."/>
            <person name="Arachchi H.M."/>
            <person name="Berlin A.M."/>
            <person name="Chapman S.B."/>
            <person name="Goldberg J."/>
            <person name="Griggs A."/>
            <person name="Gujja S."/>
            <person name="Hansen M."/>
            <person name="Howarth C."/>
            <person name="Imamovic A."/>
            <person name="Larimer J."/>
            <person name="McCowan C."/>
            <person name="Montmayeur A."/>
            <person name="Murphy C."/>
            <person name="Neiman D."/>
            <person name="Pearson M."/>
            <person name="Priest M."/>
            <person name="Roberts A."/>
            <person name="Saif S."/>
            <person name="Shea T."/>
            <person name="Sisk P."/>
            <person name="Sykes S."/>
            <person name="Wortman J."/>
            <person name="Nusbaum C."/>
            <person name="Birren B."/>
        </authorList>
    </citation>
    <scope>NUCLEOTIDE SEQUENCE [LARGE SCALE GENOMIC DNA]</scope>
    <source>
        <strain evidence="2">race PST-78</strain>
    </source>
</reference>
<dbReference type="EMBL" id="AJIL01000135">
    <property type="protein sequence ID" value="KNE93562.1"/>
    <property type="molecule type" value="Genomic_DNA"/>
</dbReference>
<dbReference type="AlphaFoldDB" id="A0A0L0V2R0"/>
<name>A0A0L0V2R0_9BASI</name>
<dbReference type="Proteomes" id="UP000054564">
    <property type="component" value="Unassembled WGS sequence"/>
</dbReference>
<keyword evidence="2" id="KW-1185">Reference proteome</keyword>
<protein>
    <submittedName>
        <fullName evidence="1">Uncharacterized protein</fullName>
    </submittedName>
</protein>
<comment type="caution">
    <text evidence="1">The sequence shown here is derived from an EMBL/GenBank/DDBJ whole genome shotgun (WGS) entry which is preliminary data.</text>
</comment>
<accession>A0A0L0V2R0</accession>
<proteinExistence type="predicted"/>
<gene>
    <name evidence="1" type="ORF">PSTG_13095</name>
</gene>
<evidence type="ECO:0000313" key="1">
    <source>
        <dbReference type="EMBL" id="KNE93562.1"/>
    </source>
</evidence>
<evidence type="ECO:0000313" key="2">
    <source>
        <dbReference type="Proteomes" id="UP000054564"/>
    </source>
</evidence>